<dbReference type="PANTHER" id="PTHR28037:SF1">
    <property type="entry name" value="ALCOHOL O-ACETYLTRANSFERASE 1-RELATED"/>
    <property type="match status" value="1"/>
</dbReference>
<dbReference type="Pfam" id="PF16911">
    <property type="entry name" value="PapA_C"/>
    <property type="match status" value="1"/>
</dbReference>
<name>A0AAW1QTZ4_9CHLO</name>
<comment type="caution">
    <text evidence="4">The sequence shown here is derived from an EMBL/GenBank/DDBJ whole genome shotgun (WGS) entry which is preliminary data.</text>
</comment>
<evidence type="ECO:0000259" key="3">
    <source>
        <dbReference type="Pfam" id="PF16911"/>
    </source>
</evidence>
<dbReference type="PANTHER" id="PTHR28037">
    <property type="entry name" value="ALCOHOL O-ACETYLTRANSFERASE 1-RELATED"/>
    <property type="match status" value="1"/>
</dbReference>
<organism evidence="4 5">
    <name type="scientific">Apatococcus lobatus</name>
    <dbReference type="NCBI Taxonomy" id="904363"/>
    <lineage>
        <taxon>Eukaryota</taxon>
        <taxon>Viridiplantae</taxon>
        <taxon>Chlorophyta</taxon>
        <taxon>core chlorophytes</taxon>
        <taxon>Trebouxiophyceae</taxon>
        <taxon>Chlorellales</taxon>
        <taxon>Chlorellaceae</taxon>
        <taxon>Apatococcus</taxon>
    </lineage>
</organism>
<evidence type="ECO:0000256" key="2">
    <source>
        <dbReference type="ARBA" id="ARBA00023315"/>
    </source>
</evidence>
<proteinExistence type="predicted"/>
<feature type="domain" description="Phthiocerol/phthiodiolone dimycocerosyl transferase C-terminal" evidence="3">
    <location>
        <begin position="205"/>
        <end position="301"/>
    </location>
</feature>
<dbReference type="AlphaFoldDB" id="A0AAW1QTZ4"/>
<dbReference type="Gene3D" id="3.30.559.30">
    <property type="entry name" value="Nonribosomal peptide synthetase, condensation domain"/>
    <property type="match status" value="1"/>
</dbReference>
<dbReference type="Proteomes" id="UP001438707">
    <property type="component" value="Unassembled WGS sequence"/>
</dbReference>
<evidence type="ECO:0000256" key="1">
    <source>
        <dbReference type="ARBA" id="ARBA00022679"/>
    </source>
</evidence>
<accession>A0AAW1QTZ4</accession>
<keyword evidence="5" id="KW-1185">Reference proteome</keyword>
<dbReference type="GO" id="GO:0016746">
    <property type="term" value="F:acyltransferase activity"/>
    <property type="evidence" value="ECO:0007669"/>
    <property type="project" value="UniProtKB-KW"/>
</dbReference>
<dbReference type="EMBL" id="JALJOS010000028">
    <property type="protein sequence ID" value="KAK9824765.1"/>
    <property type="molecule type" value="Genomic_DNA"/>
</dbReference>
<dbReference type="InterPro" id="IPR031641">
    <property type="entry name" value="PapA_C"/>
</dbReference>
<keyword evidence="2" id="KW-0012">Acyltransferase</keyword>
<evidence type="ECO:0000313" key="4">
    <source>
        <dbReference type="EMBL" id="KAK9824765.1"/>
    </source>
</evidence>
<dbReference type="SUPFAM" id="SSF52777">
    <property type="entry name" value="CoA-dependent acyltransferases"/>
    <property type="match status" value="2"/>
</dbReference>
<dbReference type="InterPro" id="IPR023213">
    <property type="entry name" value="CAT-like_dom_sf"/>
</dbReference>
<gene>
    <name evidence="4" type="ORF">WJX74_005998</name>
</gene>
<reference evidence="4 5" key="1">
    <citation type="journal article" date="2024" name="Nat. Commun.">
        <title>Phylogenomics reveals the evolutionary origins of lichenization in chlorophyte algae.</title>
        <authorList>
            <person name="Puginier C."/>
            <person name="Libourel C."/>
            <person name="Otte J."/>
            <person name="Skaloud P."/>
            <person name="Haon M."/>
            <person name="Grisel S."/>
            <person name="Petersen M."/>
            <person name="Berrin J.G."/>
            <person name="Delaux P.M."/>
            <person name="Dal Grande F."/>
            <person name="Keller J."/>
        </authorList>
    </citation>
    <scope>NUCLEOTIDE SEQUENCE [LARGE SCALE GENOMIC DNA]</scope>
    <source>
        <strain evidence="4 5">SAG 2145</strain>
    </source>
</reference>
<evidence type="ECO:0000313" key="5">
    <source>
        <dbReference type="Proteomes" id="UP001438707"/>
    </source>
</evidence>
<dbReference type="InterPro" id="IPR052058">
    <property type="entry name" value="Alcohol_O-acetyltransferase"/>
</dbReference>
<dbReference type="Gene3D" id="3.30.559.10">
    <property type="entry name" value="Chloramphenicol acetyltransferase-like domain"/>
    <property type="match status" value="1"/>
</dbReference>
<sequence length="414" mass="46310">MEQPLSLWEAVCLGMNVTLAFELEGTLTAGDVYKAFKATAAEYRYLRCVINYRSAEFGKDWFFVEDANKIVQLRFFEHQTVDWQTRIQQMANEPRDHTRSLSWLELYSKGSHHQLFATVSHAGMDGTGVFFIFHRFFEHLGQIAGGKPRQSYPQREFVELKNRIPQEAASIPQPTLPADYMRKLSNETSQASDGKSPRVEAIFGELSKEVTANLEARAKSHGSSVQGIISAASMVAIAQAQSSQYPLPQTLLVQAPTNLRKQLSPPVDTDNSFCGSSFLWWAQPMSGDETVWEIARKATEHARHENEKKGGLGFWYHITSSSVGINPIQGRYNDIKIHQASMMLATYDKVDPNEPVVMTHAQTFDGRLCTTFGFSLPSVGEERAQRIAALQNKVIELLAGDLGESLRVSEALAM</sequence>
<protein>
    <recommendedName>
        <fullName evidence="3">Phthiocerol/phthiodiolone dimycocerosyl transferase C-terminal domain-containing protein</fullName>
    </recommendedName>
</protein>
<keyword evidence="1" id="KW-0808">Transferase</keyword>